<proteinExistence type="predicted"/>
<feature type="signal peptide" evidence="2">
    <location>
        <begin position="1"/>
        <end position="19"/>
    </location>
</feature>
<evidence type="ECO:0000313" key="3">
    <source>
        <dbReference type="EMBL" id="HJA70335.1"/>
    </source>
</evidence>
<dbReference type="Proteomes" id="UP000823900">
    <property type="component" value="Unassembled WGS sequence"/>
</dbReference>
<name>A0A9D2HEZ8_9FIRM</name>
<comment type="caution">
    <text evidence="3">The sequence shown here is derived from an EMBL/GenBank/DDBJ whole genome shotgun (WGS) entry which is preliminary data.</text>
</comment>
<feature type="compositionally biased region" description="Low complexity" evidence="1">
    <location>
        <begin position="28"/>
        <end position="55"/>
    </location>
</feature>
<dbReference type="PROSITE" id="PS51257">
    <property type="entry name" value="PROKAR_LIPOPROTEIN"/>
    <property type="match status" value="1"/>
</dbReference>
<protein>
    <submittedName>
        <fullName evidence="3">Uncharacterized protein</fullName>
    </submittedName>
</protein>
<organism evidence="3 4">
    <name type="scientific">Candidatus Lachnoclostridium stercoravium</name>
    <dbReference type="NCBI Taxonomy" id="2838633"/>
    <lineage>
        <taxon>Bacteria</taxon>
        <taxon>Bacillati</taxon>
        <taxon>Bacillota</taxon>
        <taxon>Clostridia</taxon>
        <taxon>Lachnospirales</taxon>
        <taxon>Lachnospiraceae</taxon>
    </lineage>
</organism>
<feature type="chain" id="PRO_5039051886" evidence="2">
    <location>
        <begin position="20"/>
        <end position="244"/>
    </location>
</feature>
<sequence>MKPLFTAVLTAACTFSLLASGCSSTEDPSAQTQPSQESSQAPSESSSEASSLPSEVQPLGEADPEAAQDQDGSSGAQDQILQTVRIFGPVTHSGDDLVIDNQSGESMTGDIVLHISDTTLILDGENAFPMDAADISDGETIYAYIGPAMTMSLPPQTTAELIFAAIPADMKVPDYVTVSSMEEDGDGYKLTAVDGSVFTIPADCSIIPYLTRQMVTLEELTEGRKCIIWSDDSNTAERIVLFNK</sequence>
<keyword evidence="2" id="KW-0732">Signal</keyword>
<reference evidence="3" key="2">
    <citation type="submission" date="2021-04" db="EMBL/GenBank/DDBJ databases">
        <authorList>
            <person name="Gilroy R."/>
        </authorList>
    </citation>
    <scope>NUCLEOTIDE SEQUENCE</scope>
    <source>
        <strain evidence="3">CHK178-16964</strain>
    </source>
</reference>
<accession>A0A9D2HEZ8</accession>
<dbReference type="AlphaFoldDB" id="A0A9D2HEZ8"/>
<evidence type="ECO:0000256" key="1">
    <source>
        <dbReference type="SAM" id="MobiDB-lite"/>
    </source>
</evidence>
<evidence type="ECO:0000256" key="2">
    <source>
        <dbReference type="SAM" id="SignalP"/>
    </source>
</evidence>
<gene>
    <name evidence="3" type="ORF">IAA07_01985</name>
</gene>
<evidence type="ECO:0000313" key="4">
    <source>
        <dbReference type="Proteomes" id="UP000823900"/>
    </source>
</evidence>
<feature type="region of interest" description="Disordered" evidence="1">
    <location>
        <begin position="21"/>
        <end position="76"/>
    </location>
</feature>
<dbReference type="EMBL" id="DWZA01000020">
    <property type="protein sequence ID" value="HJA70335.1"/>
    <property type="molecule type" value="Genomic_DNA"/>
</dbReference>
<reference evidence="3" key="1">
    <citation type="journal article" date="2021" name="PeerJ">
        <title>Extensive microbial diversity within the chicken gut microbiome revealed by metagenomics and culture.</title>
        <authorList>
            <person name="Gilroy R."/>
            <person name="Ravi A."/>
            <person name="Getino M."/>
            <person name="Pursley I."/>
            <person name="Horton D.L."/>
            <person name="Alikhan N.F."/>
            <person name="Baker D."/>
            <person name="Gharbi K."/>
            <person name="Hall N."/>
            <person name="Watson M."/>
            <person name="Adriaenssens E.M."/>
            <person name="Foster-Nyarko E."/>
            <person name="Jarju S."/>
            <person name="Secka A."/>
            <person name="Antonio M."/>
            <person name="Oren A."/>
            <person name="Chaudhuri R.R."/>
            <person name="La Ragione R."/>
            <person name="Hildebrand F."/>
            <person name="Pallen M.J."/>
        </authorList>
    </citation>
    <scope>NUCLEOTIDE SEQUENCE</scope>
    <source>
        <strain evidence="3">CHK178-16964</strain>
    </source>
</reference>